<keyword evidence="1" id="KW-0472">Membrane</keyword>
<feature type="transmembrane region" description="Helical" evidence="1">
    <location>
        <begin position="102"/>
        <end position="130"/>
    </location>
</feature>
<sequence length="177" mass="19628">MSITSVKSITLVALFSALTVSGRLLFAFIPNVQPVTSLIILFTLLLGIRYGMVEAILVIVLSNLFLGFGIWTFGQILGYIVIVLLVGLLIRPNFKKIPFSVMILFAAAMGFLYGFIQALFQIPFFGWGYFVAYYVSGLLFDVYHAVGNAIFYVILAPLLLPLLDKLLIDYGSNQLIE</sequence>
<reference evidence="2 3" key="1">
    <citation type="submission" date="2014-12" db="EMBL/GenBank/DDBJ databases">
        <title>Draft genome sequences of 29 type strains of Enterococci.</title>
        <authorList>
            <person name="Zhong Z."/>
            <person name="Sun Z."/>
            <person name="Liu W."/>
            <person name="Zhang W."/>
            <person name="Zhang H."/>
        </authorList>
    </citation>
    <scope>NUCLEOTIDE SEQUENCE [LARGE SCALE GENOMIC DNA]</scope>
    <source>
        <strain evidence="2 3">DSM 15687</strain>
    </source>
</reference>
<dbReference type="InterPro" id="IPR024529">
    <property type="entry name" value="ECF_trnsprt_substrate-spec"/>
</dbReference>
<dbReference type="Proteomes" id="UP000182152">
    <property type="component" value="Unassembled WGS sequence"/>
</dbReference>
<dbReference type="EMBL" id="JXLB01000007">
    <property type="protein sequence ID" value="OJG82864.1"/>
    <property type="molecule type" value="Genomic_DNA"/>
</dbReference>
<proteinExistence type="predicted"/>
<feature type="transmembrane region" description="Helical" evidence="1">
    <location>
        <begin position="68"/>
        <end position="90"/>
    </location>
</feature>
<evidence type="ECO:0000313" key="2">
    <source>
        <dbReference type="EMBL" id="OJG82864.1"/>
    </source>
</evidence>
<keyword evidence="1" id="KW-0812">Transmembrane</keyword>
<dbReference type="AlphaFoldDB" id="A0A1L8WPC1"/>
<dbReference type="Pfam" id="PF12822">
    <property type="entry name" value="ECF_trnsprt"/>
    <property type="match status" value="1"/>
</dbReference>
<feature type="transmembrane region" description="Helical" evidence="1">
    <location>
        <begin position="142"/>
        <end position="163"/>
    </location>
</feature>
<comment type="caution">
    <text evidence="2">The sequence shown here is derived from an EMBL/GenBank/DDBJ whole genome shotgun (WGS) entry which is preliminary data.</text>
</comment>
<name>A0A1L8WPC1_9ENTE</name>
<dbReference type="STRING" id="150033.RV14_GL002156"/>
<dbReference type="Gene3D" id="1.10.1760.20">
    <property type="match status" value="1"/>
</dbReference>
<gene>
    <name evidence="2" type="ORF">RV14_GL002156</name>
</gene>
<evidence type="ECO:0000313" key="3">
    <source>
        <dbReference type="Proteomes" id="UP000182152"/>
    </source>
</evidence>
<organism evidence="2 3">
    <name type="scientific">Enterococcus ratti</name>
    <dbReference type="NCBI Taxonomy" id="150033"/>
    <lineage>
        <taxon>Bacteria</taxon>
        <taxon>Bacillati</taxon>
        <taxon>Bacillota</taxon>
        <taxon>Bacilli</taxon>
        <taxon>Lactobacillales</taxon>
        <taxon>Enterococcaceae</taxon>
        <taxon>Enterococcus</taxon>
    </lineage>
</organism>
<feature type="transmembrane region" description="Helical" evidence="1">
    <location>
        <begin position="38"/>
        <end position="62"/>
    </location>
</feature>
<evidence type="ECO:0000256" key="1">
    <source>
        <dbReference type="SAM" id="Phobius"/>
    </source>
</evidence>
<keyword evidence="3" id="KW-1185">Reference proteome</keyword>
<dbReference type="GO" id="GO:0022857">
    <property type="term" value="F:transmembrane transporter activity"/>
    <property type="evidence" value="ECO:0007669"/>
    <property type="project" value="InterPro"/>
</dbReference>
<accession>A0A1L8WPC1</accession>
<feature type="transmembrane region" description="Helical" evidence="1">
    <location>
        <begin position="6"/>
        <end position="26"/>
    </location>
</feature>
<keyword evidence="1" id="KW-1133">Transmembrane helix</keyword>
<protein>
    <submittedName>
        <fullName evidence="2">Metal ion ABC transporter membrane-spanning subunit</fullName>
    </submittedName>
</protein>